<protein>
    <submittedName>
        <fullName evidence="2">Uncharacterized protein</fullName>
    </submittedName>
</protein>
<evidence type="ECO:0000313" key="2">
    <source>
        <dbReference type="EMBL" id="KAJ1082367.1"/>
    </source>
</evidence>
<feature type="region of interest" description="Disordered" evidence="1">
    <location>
        <begin position="78"/>
        <end position="103"/>
    </location>
</feature>
<reference evidence="2" key="1">
    <citation type="journal article" date="2022" name="bioRxiv">
        <title>Sequencing and chromosome-scale assembly of the giantPleurodeles waltlgenome.</title>
        <authorList>
            <person name="Brown T."/>
            <person name="Elewa A."/>
            <person name="Iarovenko S."/>
            <person name="Subramanian E."/>
            <person name="Araus A.J."/>
            <person name="Petzold A."/>
            <person name="Susuki M."/>
            <person name="Suzuki K.-i.T."/>
            <person name="Hayashi T."/>
            <person name="Toyoda A."/>
            <person name="Oliveira C."/>
            <person name="Osipova E."/>
            <person name="Leigh N.D."/>
            <person name="Simon A."/>
            <person name="Yun M.H."/>
        </authorList>
    </citation>
    <scope>NUCLEOTIDE SEQUENCE</scope>
    <source>
        <strain evidence="2">20211129_DDA</strain>
        <tissue evidence="2">Liver</tissue>
    </source>
</reference>
<sequence>MGPSHLRDQGGQENPIAISTVHWGSHSCPWASDGLLRLRTSAANSRHLQPLSVAQCQALAGSSFCFCPLGCSARPQSPAAAPADREHGPFPERLPSGGPPRPPNACLVALSGTRVFLALTDSQGALAGVGPGLLSCCRGPGNGACGHASAHAAILATALQ</sequence>
<name>A0AAV7KVY8_PLEWA</name>
<dbReference type="AlphaFoldDB" id="A0AAV7KVY8"/>
<dbReference type="EMBL" id="JANPWB010000016">
    <property type="protein sequence ID" value="KAJ1082367.1"/>
    <property type="molecule type" value="Genomic_DNA"/>
</dbReference>
<proteinExistence type="predicted"/>
<dbReference type="Proteomes" id="UP001066276">
    <property type="component" value="Chromosome 12"/>
</dbReference>
<evidence type="ECO:0000313" key="3">
    <source>
        <dbReference type="Proteomes" id="UP001066276"/>
    </source>
</evidence>
<accession>A0AAV7KVY8</accession>
<organism evidence="2 3">
    <name type="scientific">Pleurodeles waltl</name>
    <name type="common">Iberian ribbed newt</name>
    <dbReference type="NCBI Taxonomy" id="8319"/>
    <lineage>
        <taxon>Eukaryota</taxon>
        <taxon>Metazoa</taxon>
        <taxon>Chordata</taxon>
        <taxon>Craniata</taxon>
        <taxon>Vertebrata</taxon>
        <taxon>Euteleostomi</taxon>
        <taxon>Amphibia</taxon>
        <taxon>Batrachia</taxon>
        <taxon>Caudata</taxon>
        <taxon>Salamandroidea</taxon>
        <taxon>Salamandridae</taxon>
        <taxon>Pleurodelinae</taxon>
        <taxon>Pleurodeles</taxon>
    </lineage>
</organism>
<comment type="caution">
    <text evidence="2">The sequence shown here is derived from an EMBL/GenBank/DDBJ whole genome shotgun (WGS) entry which is preliminary data.</text>
</comment>
<evidence type="ECO:0000256" key="1">
    <source>
        <dbReference type="SAM" id="MobiDB-lite"/>
    </source>
</evidence>
<gene>
    <name evidence="2" type="ORF">NDU88_002535</name>
</gene>
<keyword evidence="3" id="KW-1185">Reference proteome</keyword>